<feature type="transmembrane region" description="Helical" evidence="11">
    <location>
        <begin position="694"/>
        <end position="717"/>
    </location>
</feature>
<feature type="domain" description="HMA" evidence="13">
    <location>
        <begin position="80"/>
        <end position="145"/>
    </location>
</feature>
<feature type="transmembrane region" description="Helical" evidence="11">
    <location>
        <begin position="409"/>
        <end position="429"/>
    </location>
</feature>
<feature type="domain" description="HMA" evidence="13">
    <location>
        <begin position="159"/>
        <end position="224"/>
    </location>
</feature>
<dbReference type="EMBL" id="JAGGJQ010000010">
    <property type="protein sequence ID" value="MBP1841317.1"/>
    <property type="molecule type" value="Genomic_DNA"/>
</dbReference>
<keyword evidence="9 11" id="KW-1133">Transmembrane helix</keyword>
<dbReference type="Gene3D" id="2.70.150.10">
    <property type="entry name" value="Calcium-transporting ATPase, cytoplasmic transduction domain A"/>
    <property type="match status" value="1"/>
</dbReference>
<dbReference type="PRINTS" id="PR00943">
    <property type="entry name" value="CUATPASE"/>
</dbReference>
<comment type="subcellular location">
    <subcellularLocation>
        <location evidence="1">Cell membrane</location>
        <topology evidence="1">Multi-pass membrane protein</topology>
    </subcellularLocation>
</comment>
<dbReference type="InterPro" id="IPR023214">
    <property type="entry name" value="HAD_sf"/>
</dbReference>
<dbReference type="GO" id="GO:0016887">
    <property type="term" value="F:ATP hydrolysis activity"/>
    <property type="evidence" value="ECO:0007669"/>
    <property type="project" value="InterPro"/>
</dbReference>
<dbReference type="InterPro" id="IPR036163">
    <property type="entry name" value="HMA_dom_sf"/>
</dbReference>
<dbReference type="Gene3D" id="3.40.1110.10">
    <property type="entry name" value="Calcium-transporting ATPase, cytoplasmic domain N"/>
    <property type="match status" value="1"/>
</dbReference>
<dbReference type="NCBIfam" id="TIGR01494">
    <property type="entry name" value="ATPase_P-type"/>
    <property type="match status" value="1"/>
</dbReference>
<dbReference type="CDD" id="cd02094">
    <property type="entry name" value="P-type_ATPase_Cu-like"/>
    <property type="match status" value="1"/>
</dbReference>
<dbReference type="InterPro" id="IPR023298">
    <property type="entry name" value="ATPase_P-typ_TM_dom_sf"/>
</dbReference>
<dbReference type="NCBIfam" id="TIGR01511">
    <property type="entry name" value="ATPase-IB1_Cu"/>
    <property type="match status" value="1"/>
</dbReference>
<dbReference type="Pfam" id="PF19335">
    <property type="entry name" value="HMBD"/>
    <property type="match status" value="2"/>
</dbReference>
<evidence type="ECO:0000256" key="3">
    <source>
        <dbReference type="ARBA" id="ARBA00022475"/>
    </source>
</evidence>
<dbReference type="AlphaFoldDB" id="A0A9X0YQ49"/>
<dbReference type="Pfam" id="PF00403">
    <property type="entry name" value="HMA"/>
    <property type="match status" value="4"/>
</dbReference>
<feature type="coiled-coil region" evidence="12">
    <location>
        <begin position="19"/>
        <end position="49"/>
    </location>
</feature>
<dbReference type="InterPro" id="IPR045800">
    <property type="entry name" value="HMBD"/>
</dbReference>
<dbReference type="PROSITE" id="PS50846">
    <property type="entry name" value="HMA_2"/>
    <property type="match status" value="4"/>
</dbReference>
<evidence type="ECO:0000256" key="12">
    <source>
        <dbReference type="SAM" id="Coils"/>
    </source>
</evidence>
<dbReference type="SUPFAM" id="SSF81665">
    <property type="entry name" value="Calcium ATPase, transmembrane domain M"/>
    <property type="match status" value="1"/>
</dbReference>
<feature type="domain" description="HMA" evidence="13">
    <location>
        <begin position="1"/>
        <end position="66"/>
    </location>
</feature>
<evidence type="ECO:0000313" key="15">
    <source>
        <dbReference type="EMBL" id="MDQ0336761.1"/>
    </source>
</evidence>
<keyword evidence="12" id="KW-0175">Coiled coil</keyword>
<evidence type="ECO:0000256" key="10">
    <source>
        <dbReference type="ARBA" id="ARBA00023136"/>
    </source>
</evidence>
<dbReference type="SFLD" id="SFLDG00002">
    <property type="entry name" value="C1.7:_P-type_atpase_like"/>
    <property type="match status" value="1"/>
</dbReference>
<comment type="similarity">
    <text evidence="2 11">Belongs to the cation transport ATPase (P-type) (TC 3.A.3) family. Type IB subfamily.</text>
</comment>
<dbReference type="InterPro" id="IPR044492">
    <property type="entry name" value="P_typ_ATPase_HD_dom"/>
</dbReference>
<evidence type="ECO:0000256" key="7">
    <source>
        <dbReference type="ARBA" id="ARBA00022840"/>
    </source>
</evidence>
<evidence type="ECO:0000256" key="9">
    <source>
        <dbReference type="ARBA" id="ARBA00022989"/>
    </source>
</evidence>
<evidence type="ECO:0000256" key="5">
    <source>
        <dbReference type="ARBA" id="ARBA00022723"/>
    </source>
</evidence>
<proteinExistence type="inferred from homology"/>
<dbReference type="InterPro" id="IPR059000">
    <property type="entry name" value="ATPase_P-type_domA"/>
</dbReference>
<evidence type="ECO:0000256" key="2">
    <source>
        <dbReference type="ARBA" id="ARBA00006024"/>
    </source>
</evidence>
<keyword evidence="7 11" id="KW-0067">ATP-binding</keyword>
<evidence type="ECO:0000313" key="14">
    <source>
        <dbReference type="EMBL" id="MBP1841317.1"/>
    </source>
</evidence>
<dbReference type="InterPro" id="IPR001757">
    <property type="entry name" value="P_typ_ATPase"/>
</dbReference>
<reference evidence="14" key="1">
    <citation type="submission" date="2021-03" db="EMBL/GenBank/DDBJ databases">
        <title>Genomic Encyclopedia of Type Strains, Phase IV (KMG-IV): sequencing the most valuable type-strain genomes for metagenomic binning, comparative biology and taxonomic classification.</title>
        <authorList>
            <person name="Goeker M."/>
        </authorList>
    </citation>
    <scope>NUCLEOTIDE SEQUENCE</scope>
    <source>
        <strain evidence="14">DSM 15523</strain>
        <strain evidence="15 17">DSM 16476</strain>
    </source>
</reference>
<dbReference type="Proteomes" id="UP001231587">
    <property type="component" value="Unassembled WGS sequence"/>
</dbReference>
<dbReference type="Pfam" id="PF00702">
    <property type="entry name" value="Hydrolase"/>
    <property type="match status" value="1"/>
</dbReference>
<dbReference type="GO" id="GO:0055070">
    <property type="term" value="P:copper ion homeostasis"/>
    <property type="evidence" value="ECO:0007669"/>
    <property type="project" value="TreeGrafter"/>
</dbReference>
<comment type="caution">
    <text evidence="14">The sequence shown here is derived from an EMBL/GenBank/DDBJ whole genome shotgun (WGS) entry which is preliminary data.</text>
</comment>
<evidence type="ECO:0000313" key="17">
    <source>
        <dbReference type="Proteomes" id="UP001231587"/>
    </source>
</evidence>
<dbReference type="Gene3D" id="3.40.50.1000">
    <property type="entry name" value="HAD superfamily/HAD-like"/>
    <property type="match status" value="1"/>
</dbReference>
<dbReference type="PANTHER" id="PTHR43520:SF8">
    <property type="entry name" value="P-TYPE CU(+) TRANSPORTER"/>
    <property type="match status" value="1"/>
</dbReference>
<dbReference type="InterPro" id="IPR017969">
    <property type="entry name" value="Heavy-metal-associated_CS"/>
</dbReference>
<feature type="transmembrane region" description="Helical" evidence="11">
    <location>
        <begin position="1012"/>
        <end position="1034"/>
    </location>
</feature>
<feature type="domain" description="HMA" evidence="13">
    <location>
        <begin position="238"/>
        <end position="306"/>
    </location>
</feature>
<dbReference type="InterPro" id="IPR006121">
    <property type="entry name" value="HMA_dom"/>
</dbReference>
<dbReference type="OrthoDB" id="1521937at2"/>
<dbReference type="Pfam" id="PF00122">
    <property type="entry name" value="E1-E2_ATPase"/>
    <property type="match status" value="1"/>
</dbReference>
<dbReference type="SFLD" id="SFLDS00003">
    <property type="entry name" value="Haloacid_Dehalogenase"/>
    <property type="match status" value="1"/>
</dbReference>
<keyword evidence="17" id="KW-1185">Reference proteome</keyword>
<dbReference type="GO" id="GO:0060003">
    <property type="term" value="P:copper ion export"/>
    <property type="evidence" value="ECO:0007669"/>
    <property type="project" value="UniProtKB-ARBA"/>
</dbReference>
<dbReference type="SUPFAM" id="SSF56784">
    <property type="entry name" value="HAD-like"/>
    <property type="match status" value="1"/>
</dbReference>
<protein>
    <submittedName>
        <fullName evidence="14">Cu2+-exporting ATPase</fullName>
    </submittedName>
</protein>
<dbReference type="NCBIfam" id="TIGR01525">
    <property type="entry name" value="ATPase-IB_hvy"/>
    <property type="match status" value="1"/>
</dbReference>
<organism evidence="14 16">
    <name type="scientific">Formosa algae</name>
    <dbReference type="NCBI Taxonomy" id="225843"/>
    <lineage>
        <taxon>Bacteria</taxon>
        <taxon>Pseudomonadati</taxon>
        <taxon>Bacteroidota</taxon>
        <taxon>Flavobacteriia</taxon>
        <taxon>Flavobacteriales</taxon>
        <taxon>Flavobacteriaceae</taxon>
        <taxon>Formosa</taxon>
    </lineage>
</organism>
<accession>A0A9X0YQ49</accession>
<dbReference type="GO" id="GO:0005507">
    <property type="term" value="F:copper ion binding"/>
    <property type="evidence" value="ECO:0007669"/>
    <property type="project" value="TreeGrafter"/>
</dbReference>
<keyword evidence="3 11" id="KW-1003">Cell membrane</keyword>
<feature type="transmembrane region" description="Helical" evidence="11">
    <location>
        <begin position="512"/>
        <end position="532"/>
    </location>
</feature>
<dbReference type="PROSITE" id="PS00154">
    <property type="entry name" value="ATPASE_E1_E2"/>
    <property type="match status" value="1"/>
</dbReference>
<dbReference type="InterPro" id="IPR036412">
    <property type="entry name" value="HAD-like_sf"/>
</dbReference>
<dbReference type="SUPFAM" id="SSF81653">
    <property type="entry name" value="Calcium ATPase, transduction domain A"/>
    <property type="match status" value="1"/>
</dbReference>
<dbReference type="Proteomes" id="UP001138672">
    <property type="component" value="Unassembled WGS sequence"/>
</dbReference>
<sequence>MTHTYKISGMTCNGCRSHVEQLLSDVEGVERASVDLEQAEATIEMLTHIPIERFQKVLQADGDRYSIEVEDKSKQVSELMTHTYKISGMTCDGCRGHVEQLLSDVEGVKSASVDLEQAEATIEMTTHIPIEEFQKALQADGDRYSIEVEDDSKQDLELMTHTYHVSGMTCNGCRGHVEQLLSDVEGVEHASVDLEQAEATIEMTTHIPIETFQKALQADGDKYSIEVEDNSKQDSDGMTQKFHVAGMTCNGCRGHVEQLLSDVEGVESASVDLDNAEATIRMTTHLPIETFQKVLQADGDTYTIHPLGQAPKPKPKQTPKDMGAGTYYCPMNCEGDKTYDTFGDCPVCGMDLVKEQGLKPSATTYTCPMHPEIVEDEPGDCPICGMDLIAVAGEEADEDPSYKKLLNKFWLAVGFTVPIFIIAMSEMIPNNPLYNLMPLNYWNYVQFALSIPVVFYATWMFFERAYRSIKTWNLNMFTLIGIGAGVAWLFSVFGLLFPEGIPDQFKTASGTVHVYFEATTVILTLVLMGQILEARAHKRTNDAVKELLKLAPNSAVRVVDGVEENVSIDAIQLGDILRVKPGDKIPVDGAITEGESTIDESMITGEPIPMTKTEGDQVTSGTINGKQSFLMKAEKIGEDTLLSQIVDMVNKASRSQAPIQKLADRISGYFVPIVVGISILTFVLWVIFGPEPKYAFAFVNAIAVLIIACPCALGLATPMSVMVGVGKGAQNGVLIKNAEALERMHQVEVLIVDKTGTITEGKPSVQQVKSVSEDFTDAQVLQYISSLNTQSEHPLAEATVEYGKAQHVTFLKSSKFNSVSGQGVEGIIEHNKVALGNELLMERVQAKLPSAIQSELLALQQQGQTVSFLAVNGDLKGYITIADKIKASSKKAIHELQALGIDVMMLSGDHETTASAVAKELGLEHYKGGMLPQDKLSEVEALQKAGKVVAMAGDGVNDAPALAKSDVGIAMGTGTDVAIESAAITLVKGDLHGIVKAKKLSNNVMRNIKQNLFFALIYNSVGVPIAAGVLYPFFGILLSPMIAALAMSFSSVSVIANALRLKSSKIN</sequence>
<name>A0A9X0YQ49_9FLAO</name>
<dbReference type="InterPro" id="IPR027256">
    <property type="entry name" value="P-typ_ATPase_IB"/>
</dbReference>
<dbReference type="SUPFAM" id="SSF55008">
    <property type="entry name" value="HMA, heavy metal-associated domain"/>
    <property type="match status" value="4"/>
</dbReference>
<dbReference type="InterPro" id="IPR008250">
    <property type="entry name" value="ATPase_P-typ_transduc_dom_A_sf"/>
</dbReference>
<dbReference type="PRINTS" id="PR00119">
    <property type="entry name" value="CATATPASE"/>
</dbReference>
<evidence type="ECO:0000256" key="8">
    <source>
        <dbReference type="ARBA" id="ARBA00022967"/>
    </source>
</evidence>
<evidence type="ECO:0000256" key="6">
    <source>
        <dbReference type="ARBA" id="ARBA00022741"/>
    </source>
</evidence>
<keyword evidence="10 11" id="KW-0472">Membrane</keyword>
<feature type="transmembrane region" description="Helical" evidence="11">
    <location>
        <begin position="1040"/>
        <end position="1059"/>
    </location>
</feature>
<dbReference type="PROSITE" id="PS01047">
    <property type="entry name" value="HMA_1"/>
    <property type="match status" value="4"/>
</dbReference>
<gene>
    <name evidence="14" type="ORF">J2Z56_003249</name>
    <name evidence="15" type="ORF">J2Z57_003218</name>
</gene>
<evidence type="ECO:0000256" key="4">
    <source>
        <dbReference type="ARBA" id="ARBA00022692"/>
    </source>
</evidence>
<feature type="transmembrane region" description="Helical" evidence="11">
    <location>
        <begin position="669"/>
        <end position="688"/>
    </location>
</feature>
<feature type="transmembrane region" description="Helical" evidence="11">
    <location>
        <begin position="474"/>
        <end position="497"/>
    </location>
</feature>
<dbReference type="EMBL" id="JAUSUU010000011">
    <property type="protein sequence ID" value="MDQ0336761.1"/>
    <property type="molecule type" value="Genomic_DNA"/>
</dbReference>
<dbReference type="Gene3D" id="3.30.70.100">
    <property type="match status" value="4"/>
</dbReference>
<dbReference type="CDD" id="cd00371">
    <property type="entry name" value="HMA"/>
    <property type="match status" value="4"/>
</dbReference>
<evidence type="ECO:0000259" key="13">
    <source>
        <dbReference type="PROSITE" id="PS50846"/>
    </source>
</evidence>
<dbReference type="InterPro" id="IPR023299">
    <property type="entry name" value="ATPase_P-typ_cyto_dom_N"/>
</dbReference>
<dbReference type="GO" id="GO:0005524">
    <property type="term" value="F:ATP binding"/>
    <property type="evidence" value="ECO:0007669"/>
    <property type="project" value="UniProtKB-UniRule"/>
</dbReference>
<dbReference type="InterPro" id="IPR018303">
    <property type="entry name" value="ATPase_P-typ_P_site"/>
</dbReference>
<dbReference type="PRINTS" id="PR00942">
    <property type="entry name" value="CUATPASEI"/>
</dbReference>
<keyword evidence="4 11" id="KW-0812">Transmembrane</keyword>
<evidence type="ECO:0000256" key="1">
    <source>
        <dbReference type="ARBA" id="ARBA00004651"/>
    </source>
</evidence>
<keyword evidence="5 11" id="KW-0479">Metal-binding</keyword>
<dbReference type="FunFam" id="2.70.150.10:FF:000020">
    <property type="entry name" value="Copper-exporting P-type ATPase A"/>
    <property type="match status" value="1"/>
</dbReference>
<feature type="transmembrane region" description="Helical" evidence="11">
    <location>
        <begin position="441"/>
        <end position="462"/>
    </location>
</feature>
<dbReference type="SFLD" id="SFLDF00027">
    <property type="entry name" value="p-type_atpase"/>
    <property type="match status" value="1"/>
</dbReference>
<keyword evidence="8" id="KW-1278">Translocase</keyword>
<dbReference type="GO" id="GO:0005886">
    <property type="term" value="C:plasma membrane"/>
    <property type="evidence" value="ECO:0007669"/>
    <property type="project" value="UniProtKB-SubCell"/>
</dbReference>
<evidence type="ECO:0000313" key="16">
    <source>
        <dbReference type="Proteomes" id="UP001138672"/>
    </source>
</evidence>
<evidence type="ECO:0000256" key="11">
    <source>
        <dbReference type="RuleBase" id="RU362081"/>
    </source>
</evidence>
<dbReference type="PANTHER" id="PTHR43520">
    <property type="entry name" value="ATP7, ISOFORM B"/>
    <property type="match status" value="1"/>
</dbReference>
<dbReference type="GO" id="GO:0043682">
    <property type="term" value="F:P-type divalent copper transporter activity"/>
    <property type="evidence" value="ECO:0007669"/>
    <property type="project" value="TreeGrafter"/>
</dbReference>
<keyword evidence="6 11" id="KW-0547">Nucleotide-binding</keyword>